<dbReference type="InterPro" id="IPR011473">
    <property type="entry name" value="DUF1579"/>
</dbReference>
<sequence>MKLVLTGLVPVVLLCVANLASSQEMSAPTPEHKWLDKFVGKWESTSAAPVGPDGGPMECTGTATYRMLGSFWVISDMKGEMPGMKFEAVQTIGYDPEAKAYIGTWVDTMMNHLWRYKGHVDKSGNKLLLEAEGPNPMDAGKIAKFRDSYEFDGKDHIIARSEIMSEDGTWVEMMRGDMRRVKEE</sequence>
<keyword evidence="1" id="KW-0732">Signal</keyword>
<feature type="signal peptide" evidence="1">
    <location>
        <begin position="1"/>
        <end position="22"/>
    </location>
</feature>
<organism evidence="2 3">
    <name type="scientific">Aeoliella straminimaris</name>
    <dbReference type="NCBI Taxonomy" id="2954799"/>
    <lineage>
        <taxon>Bacteria</taxon>
        <taxon>Pseudomonadati</taxon>
        <taxon>Planctomycetota</taxon>
        <taxon>Planctomycetia</taxon>
        <taxon>Pirellulales</taxon>
        <taxon>Lacipirellulaceae</taxon>
        <taxon>Aeoliella</taxon>
    </lineage>
</organism>
<dbReference type="Pfam" id="PF07617">
    <property type="entry name" value="DUF1579"/>
    <property type="match status" value="1"/>
</dbReference>
<evidence type="ECO:0000313" key="2">
    <source>
        <dbReference type="EMBL" id="MCO6045037.1"/>
    </source>
</evidence>
<proteinExistence type="predicted"/>
<evidence type="ECO:0000256" key="1">
    <source>
        <dbReference type="SAM" id="SignalP"/>
    </source>
</evidence>
<comment type="caution">
    <text evidence="2">The sequence shown here is derived from an EMBL/GenBank/DDBJ whole genome shotgun (WGS) entry which is preliminary data.</text>
</comment>
<name>A0A9X2FBH6_9BACT</name>
<dbReference type="Proteomes" id="UP001155241">
    <property type="component" value="Unassembled WGS sequence"/>
</dbReference>
<dbReference type="RefSeq" id="WP_252853150.1">
    <property type="nucleotide sequence ID" value="NZ_JAMXLR010000051.1"/>
</dbReference>
<evidence type="ECO:0000313" key="3">
    <source>
        <dbReference type="Proteomes" id="UP001155241"/>
    </source>
</evidence>
<feature type="chain" id="PRO_5040801688" evidence="1">
    <location>
        <begin position="23"/>
        <end position="184"/>
    </location>
</feature>
<reference evidence="2" key="1">
    <citation type="submission" date="2022-06" db="EMBL/GenBank/DDBJ databases">
        <title>Aeoliella straminimaris, a novel planctomycete from sediments.</title>
        <authorList>
            <person name="Vitorino I.R."/>
            <person name="Lage O.M."/>
        </authorList>
    </citation>
    <scope>NUCLEOTIDE SEQUENCE</scope>
    <source>
        <strain evidence="2">ICT_H6.2</strain>
    </source>
</reference>
<dbReference type="EMBL" id="JAMXLR010000051">
    <property type="protein sequence ID" value="MCO6045037.1"/>
    <property type="molecule type" value="Genomic_DNA"/>
</dbReference>
<accession>A0A9X2FBH6</accession>
<dbReference type="AlphaFoldDB" id="A0A9X2FBH6"/>
<keyword evidence="3" id="KW-1185">Reference proteome</keyword>
<gene>
    <name evidence="2" type="ORF">NG895_14095</name>
</gene>
<protein>
    <submittedName>
        <fullName evidence="2">DUF1579 domain-containing protein</fullName>
    </submittedName>
</protein>